<evidence type="ECO:0000313" key="8">
    <source>
        <dbReference type="Proteomes" id="UP000240728"/>
    </source>
</evidence>
<evidence type="ECO:0000256" key="3">
    <source>
        <dbReference type="ARBA" id="ARBA00023048"/>
    </source>
</evidence>
<dbReference type="Pfam" id="PF14410">
    <property type="entry name" value="GH-E"/>
    <property type="match status" value="1"/>
</dbReference>
<keyword evidence="3" id="KW-0078">Bacteriocin</keyword>
<dbReference type="Pfam" id="PF06958">
    <property type="entry name" value="Pyocin_S"/>
    <property type="match status" value="1"/>
</dbReference>
<dbReference type="InterPro" id="IPR026835">
    <property type="entry name" value="YqcG_C"/>
</dbReference>
<evidence type="ECO:0000259" key="6">
    <source>
        <dbReference type="Pfam" id="PF14410"/>
    </source>
</evidence>
<name>A0AAX0YNQ8_9GAMM</name>
<keyword evidence="2" id="KW-0044">Antibiotic</keyword>
<evidence type="ECO:0000256" key="2">
    <source>
        <dbReference type="ARBA" id="ARBA00023022"/>
    </source>
</evidence>
<dbReference type="GO" id="GO:0042742">
    <property type="term" value="P:defense response to bacterium"/>
    <property type="evidence" value="ECO:0007669"/>
    <property type="project" value="UniProtKB-KW"/>
</dbReference>
<dbReference type="RefSeq" id="WP_052957505.1">
    <property type="nucleotide sequence ID" value="NZ_JZTB01000060.1"/>
</dbReference>
<dbReference type="Proteomes" id="UP000240728">
    <property type="component" value="Unassembled WGS sequence"/>
</dbReference>
<evidence type="ECO:0008006" key="9">
    <source>
        <dbReference type="Google" id="ProtNLM"/>
    </source>
</evidence>
<sequence>MGQPTEVSAKASVKSAKIDNNVLDPEPDSELDSKTETPREKIQRQRRERHEQSDKTWAYVQDNDARYAAHRAKILAMREATQANEPINKVFCKSSMLPFGKVSVGKNREKASSVGNIGIYAAGSMDAVAVGGLSTAALSRIAGVDLADIDGLSTAALSRIAGVGLVDIAGFAMQVVGPIGILLALSPTRMGDGTLYGDEDIQLLKGVETLIRFGFDSKGMIHGYHVDKTEIPKRSVNLVGNKFVVDLEPGLSIEWVPVSEEIAGTKILVNPIPNVDSHTIYIHPEHEQGKEFDNTYITPISETDPNDYILTFPPTTGLPPMYVVFQLRGPDGRYISSGEPKPLLDRPSLRAETKRQIQNTARKDVNGNFIDDKGNIISNRHYGHKPGFEHRRLVRAAEELGMSQAEFNDYVNANPDHFQIEDAKTNLSHKNEKPGNGELNKIKRHMKQFLKKQDEL</sequence>
<accession>A0AAX0YNQ8</accession>
<feature type="region of interest" description="Disordered" evidence="4">
    <location>
        <begin position="1"/>
        <end position="55"/>
    </location>
</feature>
<proteinExistence type="predicted"/>
<dbReference type="SUPFAM" id="SSF69369">
    <property type="entry name" value="Cloacin translocation domain"/>
    <property type="match status" value="1"/>
</dbReference>
<dbReference type="AlphaFoldDB" id="A0AAX0YNQ8"/>
<keyword evidence="8" id="KW-1185">Reference proteome</keyword>
<feature type="compositionally biased region" description="Basic and acidic residues" evidence="4">
    <location>
        <begin position="31"/>
        <end position="54"/>
    </location>
</feature>
<keyword evidence="1" id="KW-0929">Antimicrobial</keyword>
<comment type="caution">
    <text evidence="7">The sequence shown here is derived from an EMBL/GenBank/DDBJ whole genome shotgun (WGS) entry which is preliminary data.</text>
</comment>
<dbReference type="GO" id="GO:0031640">
    <property type="term" value="P:killing of cells of another organism"/>
    <property type="evidence" value="ECO:0007669"/>
    <property type="project" value="UniProtKB-KW"/>
</dbReference>
<dbReference type="EMBL" id="PYOZ01000033">
    <property type="protein sequence ID" value="PSX38798.1"/>
    <property type="molecule type" value="Genomic_DNA"/>
</dbReference>
<gene>
    <name evidence="7" type="ORF">C0W53_22660</name>
</gene>
<protein>
    <recommendedName>
        <fullName evidence="9">S-type Pyocin</fullName>
    </recommendedName>
</protein>
<evidence type="ECO:0000256" key="4">
    <source>
        <dbReference type="SAM" id="MobiDB-lite"/>
    </source>
</evidence>
<dbReference type="InterPro" id="IPR036302">
    <property type="entry name" value="Pyosin/cloacin_T_dom_sf"/>
</dbReference>
<organism evidence="7 8">
    <name type="scientific">Photobacterium kishitanii</name>
    <dbReference type="NCBI Taxonomy" id="318456"/>
    <lineage>
        <taxon>Bacteria</taxon>
        <taxon>Pseudomonadati</taxon>
        <taxon>Pseudomonadota</taxon>
        <taxon>Gammaproteobacteria</taxon>
        <taxon>Vibrionales</taxon>
        <taxon>Vibrionaceae</taxon>
        <taxon>Photobacterium</taxon>
    </lineage>
</organism>
<dbReference type="InterPro" id="IPR016128">
    <property type="entry name" value="Pyosin/cloacin_T_dom"/>
</dbReference>
<reference evidence="7 8" key="1">
    <citation type="submission" date="2018-01" db="EMBL/GenBank/DDBJ databases">
        <title>Whole genome sequencing of Histamine producing bacteria.</title>
        <authorList>
            <person name="Butler K."/>
        </authorList>
    </citation>
    <scope>NUCLEOTIDE SEQUENCE [LARGE SCALE GENOMIC DNA]</scope>
    <source>
        <strain evidence="7 8">A1-4</strain>
    </source>
</reference>
<feature type="domain" description="Pyosin/cloacin translocation" evidence="5">
    <location>
        <begin position="221"/>
        <end position="324"/>
    </location>
</feature>
<feature type="domain" description="Toxin YqcG C-terminal" evidence="6">
    <location>
        <begin position="368"/>
        <end position="432"/>
    </location>
</feature>
<evidence type="ECO:0000259" key="5">
    <source>
        <dbReference type="Pfam" id="PF06958"/>
    </source>
</evidence>
<evidence type="ECO:0000256" key="1">
    <source>
        <dbReference type="ARBA" id="ARBA00022529"/>
    </source>
</evidence>
<evidence type="ECO:0000313" key="7">
    <source>
        <dbReference type="EMBL" id="PSX38798.1"/>
    </source>
</evidence>